<reference evidence="2" key="1">
    <citation type="submission" date="2020-12" db="EMBL/GenBank/DDBJ databases">
        <title>Methylobrevis albus sp. nov., isolated from fresh water lack sediment.</title>
        <authorList>
            <person name="Zou Q."/>
        </authorList>
    </citation>
    <scope>NUCLEOTIDE SEQUENCE</scope>
    <source>
        <strain evidence="2">L22</strain>
    </source>
</reference>
<feature type="transmembrane region" description="Helical" evidence="1">
    <location>
        <begin position="124"/>
        <end position="144"/>
    </location>
</feature>
<comment type="caution">
    <text evidence="2">The sequence shown here is derived from an EMBL/GenBank/DDBJ whole genome shotgun (WGS) entry which is preliminary data.</text>
</comment>
<keyword evidence="1" id="KW-0472">Membrane</keyword>
<proteinExistence type="predicted"/>
<gene>
    <name evidence="2" type="ORF">I5731_03640</name>
</gene>
<evidence type="ECO:0000313" key="3">
    <source>
        <dbReference type="Proteomes" id="UP000631694"/>
    </source>
</evidence>
<keyword evidence="1" id="KW-1133">Transmembrane helix</keyword>
<evidence type="ECO:0000313" key="2">
    <source>
        <dbReference type="EMBL" id="MBH0236907.1"/>
    </source>
</evidence>
<name>A0A931HZD9_9HYPH</name>
<evidence type="ECO:0000256" key="1">
    <source>
        <dbReference type="SAM" id="Phobius"/>
    </source>
</evidence>
<dbReference type="RefSeq" id="WP_197309997.1">
    <property type="nucleotide sequence ID" value="NZ_JADZLT010000040.1"/>
</dbReference>
<dbReference type="Proteomes" id="UP000631694">
    <property type="component" value="Unassembled WGS sequence"/>
</dbReference>
<dbReference type="EMBL" id="JADZLT010000040">
    <property type="protein sequence ID" value="MBH0236907.1"/>
    <property type="molecule type" value="Genomic_DNA"/>
</dbReference>
<keyword evidence="3" id="KW-1185">Reference proteome</keyword>
<organism evidence="2 3">
    <name type="scientific">Methylobrevis albus</name>
    <dbReference type="NCBI Taxonomy" id="2793297"/>
    <lineage>
        <taxon>Bacteria</taxon>
        <taxon>Pseudomonadati</taxon>
        <taxon>Pseudomonadota</taxon>
        <taxon>Alphaproteobacteria</taxon>
        <taxon>Hyphomicrobiales</taxon>
        <taxon>Pleomorphomonadaceae</taxon>
        <taxon>Methylobrevis</taxon>
    </lineage>
</organism>
<keyword evidence="1" id="KW-0812">Transmembrane</keyword>
<accession>A0A931HZD9</accession>
<protein>
    <submittedName>
        <fullName evidence="2">Uncharacterized protein</fullName>
    </submittedName>
</protein>
<dbReference type="AlphaFoldDB" id="A0A931HZD9"/>
<feature type="transmembrane region" description="Helical" evidence="1">
    <location>
        <begin position="82"/>
        <end position="104"/>
    </location>
</feature>
<sequence length="247" mass="27070">MQKVRLLDIGSERIPSPARERSEQENAPFRNLFQVSRRKISRAGGLRLTRSSGPTFPFPVEAVCLDEMQPVVTPMQRLRFPAFLRVLAAALALLALAGCTTTSGPPLLTEKAGWNGPVMTGPLTQFYCAVPACGAGSIVSFMSAPQLIGIGVDEVLLQRLLADRQAMREFAQQRIKVDVIGETEVRMIGDQIIITTVKRHRGAKGDIEYRYSGYVSGEMTGLSLISSSPNRKSAQQNYEAFLTTLVK</sequence>